<feature type="compositionally biased region" description="Polar residues" evidence="1">
    <location>
        <begin position="923"/>
        <end position="940"/>
    </location>
</feature>
<feature type="compositionally biased region" description="Polar residues" evidence="1">
    <location>
        <begin position="675"/>
        <end position="684"/>
    </location>
</feature>
<feature type="compositionally biased region" description="Basic and acidic residues" evidence="1">
    <location>
        <begin position="911"/>
        <end position="920"/>
    </location>
</feature>
<sequence>MSDSEEDSGSVGRQKSIFSGMGRVKQINHLREKWSPKPKSPLPADRTFVESPPSSPWSRRPSPDKYAQGPYAGDSGRGSPQSVKGSPRRQPVVTVVDMERYLAINTWLEHNGVNVAQINASPDKRGISKDYGLFDDMYSSLDILENSLMSELAYLNFSSDNGSENVAAAKAIEQTSTDPLSVSSPALFDYLVVIAPDMVDVTIRNYWNLRENVFEATVAFAHPPESQFRVESLEHFCFPTGINATTGTTAASIDKSVGENSSSSSRHGEFFVLMISGGGVQGQSVQYAMCMKGTVQIPDGGDDGKNLLLPICYCIIAQIPFIPFFRAVLQGLLDNLRNELEAAGCSGSASIITDKHAGYVDDTLQNLKRIPLPDKGLSVSVDVFPPPSAELILTRPHKEHDADEKVALLLQWALPSLLSRLSIDCLLQILSLLLVEMKFIVVSDEIPLLSAATLGLASLLQPLGWAGPLISVLPPSMHEYMEAPVPLICGVDELPLDFECSKGTCILYLAESRVQLHVEDKRSFDALQMPEVENLSCDLTRFTKEMLGRVTGSFRDNVTPLSTHLVIHRVRRHIEHLISVCAHTRETYRAGDSELHDSEKRFVDVFMKTQMYQKYQDDQPMATPIDQINHQVLSEQPAVVEVPMLMSSVNTQHDGLKSAASVLFQIALAGVSTLPRSSSRTSVTAKAAVDSETETQNPEHLELPIMDEPEPGSVKLSSASSPTARIFSSMKNSPNEKAESPTRGQELLSPTPSEQSAQADRPVRTFVWPLSQSELDIFWVADEANAVIPTVVSPGAVQRLVLHSPMSDTFESPRRSPNNESVASYVDGPKSASRSEHGGIVNAQRADTDTTISIFDTAMSEALGSADTVDDAWLFDTSDDHILSSHQDDDSDEDRGTKRDSSAEEYGTPPHNDEHVKDEAFEQNASVNNPRRSWHQGMNDQNDDRTEYQESHDTELTPDQAKILITGISIDSRGAWDGWCEGEMFVSPDFTTLTWERRAVAFAALNMNIADIASIVLEEAQTIPTSEIKQRRIQLNFGIEAIHFQFSNSPHHDEFFGALQHLVRPTPDRGEGRKETLSSVSPVPSPVPYHPPTSLRNEEQHVAPGNHEEDTTVAAVHAVPAQQETDIDQFKRKLQRGFLVEKHGRLGKPHAKVIFTDALCTHIMWRNPPATGAGDHHDLEHLDDQLHHRPSLFSHNKSIPVDSITAIVTGRHTTVFRRAAANKSNERMCLSILTPTRTLDICAYSLEGFQELHRGFSSLLEEIKRTRDRLD</sequence>
<dbReference type="Proteomes" id="UP000435112">
    <property type="component" value="Unassembled WGS sequence"/>
</dbReference>
<evidence type="ECO:0000313" key="4">
    <source>
        <dbReference type="EMBL" id="KAE9350354.1"/>
    </source>
</evidence>
<feature type="compositionally biased region" description="Basic and acidic residues" evidence="1">
    <location>
        <begin position="942"/>
        <end position="955"/>
    </location>
</feature>
<evidence type="ECO:0000256" key="1">
    <source>
        <dbReference type="SAM" id="MobiDB-lite"/>
    </source>
</evidence>
<gene>
    <name evidence="3" type="ORF">PR002_g5606</name>
    <name evidence="4" type="ORF">PR003_g5408</name>
</gene>
<dbReference type="EMBL" id="QXFT01000225">
    <property type="protein sequence ID" value="KAE9350354.1"/>
    <property type="molecule type" value="Genomic_DNA"/>
</dbReference>
<dbReference type="InterPro" id="IPR043153">
    <property type="entry name" value="DENN_C"/>
</dbReference>
<dbReference type="OrthoDB" id="6019893at2759"/>
<evidence type="ECO:0000313" key="6">
    <source>
        <dbReference type="Proteomes" id="UP000435112"/>
    </source>
</evidence>
<dbReference type="PANTHER" id="PTHR15288">
    <property type="entry name" value="DENN DOMAIN-CONTAINING PROTEIN 2"/>
    <property type="match status" value="1"/>
</dbReference>
<dbReference type="InterPro" id="IPR051942">
    <property type="entry name" value="DENN_domain_containing_2"/>
</dbReference>
<reference evidence="3 6" key="1">
    <citation type="submission" date="2018-09" db="EMBL/GenBank/DDBJ databases">
        <title>Genomic investigation of the strawberry pathogen Phytophthora fragariae indicates pathogenicity is determined by transcriptional variation in three key races.</title>
        <authorList>
            <person name="Adams T.M."/>
            <person name="Armitage A.D."/>
            <person name="Sobczyk M.K."/>
            <person name="Bates H.J."/>
            <person name="Dunwell J.M."/>
            <person name="Nellist C.F."/>
            <person name="Harrison R.J."/>
        </authorList>
    </citation>
    <scope>NUCLEOTIDE SEQUENCE [LARGE SCALE GENOMIC DNA]</scope>
    <source>
        <strain evidence="3 6">SCRP324</strain>
        <strain evidence="4 5">SCRP333</strain>
    </source>
</reference>
<feature type="compositionally biased region" description="Polar residues" evidence="1">
    <location>
        <begin position="807"/>
        <end position="822"/>
    </location>
</feature>
<feature type="compositionally biased region" description="Polar residues" evidence="1">
    <location>
        <begin position="748"/>
        <end position="758"/>
    </location>
</feature>
<dbReference type="Pfam" id="PF02141">
    <property type="entry name" value="DENN"/>
    <property type="match status" value="1"/>
</dbReference>
<evidence type="ECO:0000313" key="5">
    <source>
        <dbReference type="Proteomes" id="UP000434957"/>
    </source>
</evidence>
<dbReference type="InterPro" id="IPR037516">
    <property type="entry name" value="Tripartite_DENN"/>
</dbReference>
<organism evidence="3 6">
    <name type="scientific">Phytophthora rubi</name>
    <dbReference type="NCBI Taxonomy" id="129364"/>
    <lineage>
        <taxon>Eukaryota</taxon>
        <taxon>Sar</taxon>
        <taxon>Stramenopiles</taxon>
        <taxon>Oomycota</taxon>
        <taxon>Peronosporomycetes</taxon>
        <taxon>Peronosporales</taxon>
        <taxon>Peronosporaceae</taxon>
        <taxon>Phytophthora</taxon>
    </lineage>
</organism>
<accession>A0A6A3N4Q0</accession>
<feature type="compositionally biased region" description="Basic and acidic residues" evidence="1">
    <location>
        <begin position="883"/>
        <end position="902"/>
    </location>
</feature>
<dbReference type="PROSITE" id="PS50211">
    <property type="entry name" value="DENN"/>
    <property type="match status" value="1"/>
</dbReference>
<protein>
    <recommendedName>
        <fullName evidence="2">UDENN domain-containing protein</fullName>
    </recommendedName>
</protein>
<dbReference type="Proteomes" id="UP000434957">
    <property type="component" value="Unassembled WGS sequence"/>
</dbReference>
<evidence type="ECO:0000259" key="2">
    <source>
        <dbReference type="PROSITE" id="PS50211"/>
    </source>
</evidence>
<keyword evidence="5" id="KW-1185">Reference proteome</keyword>
<evidence type="ECO:0000313" key="3">
    <source>
        <dbReference type="EMBL" id="KAE9039242.1"/>
    </source>
</evidence>
<dbReference type="Gene3D" id="2.30.29.30">
    <property type="entry name" value="Pleckstrin-homology domain (PH domain)/Phosphotyrosine-binding domain (PTB)"/>
    <property type="match status" value="1"/>
</dbReference>
<feature type="compositionally biased region" description="Basic and acidic residues" evidence="1">
    <location>
        <begin position="1066"/>
        <end position="1076"/>
    </location>
</feature>
<feature type="region of interest" description="Disordered" evidence="1">
    <location>
        <begin position="1065"/>
        <end position="1100"/>
    </location>
</feature>
<dbReference type="Gene3D" id="3.40.50.11500">
    <property type="match status" value="1"/>
</dbReference>
<feature type="region of interest" description="Disordered" evidence="1">
    <location>
        <begin position="883"/>
        <end position="958"/>
    </location>
</feature>
<feature type="domain" description="UDENN" evidence="2">
    <location>
        <begin position="189"/>
        <end position="627"/>
    </location>
</feature>
<feature type="region of interest" description="Disordered" evidence="1">
    <location>
        <begin position="675"/>
        <end position="761"/>
    </location>
</feature>
<dbReference type="InterPro" id="IPR011993">
    <property type="entry name" value="PH-like_dom_sf"/>
</dbReference>
<dbReference type="Gene3D" id="3.30.450.200">
    <property type="match status" value="1"/>
</dbReference>
<comment type="caution">
    <text evidence="3">The sequence shown here is derived from an EMBL/GenBank/DDBJ whole genome shotgun (WGS) entry which is preliminary data.</text>
</comment>
<dbReference type="EMBL" id="QXFU01000240">
    <property type="protein sequence ID" value="KAE9039242.1"/>
    <property type="molecule type" value="Genomic_DNA"/>
</dbReference>
<feature type="region of interest" description="Disordered" evidence="1">
    <location>
        <begin position="807"/>
        <end position="844"/>
    </location>
</feature>
<name>A0A6A3N4Q0_9STRA</name>
<proteinExistence type="predicted"/>
<feature type="region of interest" description="Disordered" evidence="1">
    <location>
        <begin position="1"/>
        <end position="91"/>
    </location>
</feature>
<dbReference type="InterPro" id="IPR001194">
    <property type="entry name" value="cDENN_dom"/>
</dbReference>
<dbReference type="PANTHER" id="PTHR15288:SF0">
    <property type="entry name" value="UDENN DOMAIN-CONTAINING PROTEIN"/>
    <property type="match status" value="1"/>
</dbReference>
<dbReference type="SMART" id="SM00799">
    <property type="entry name" value="DENN"/>
    <property type="match status" value="1"/>
</dbReference>
<dbReference type="AlphaFoldDB" id="A0A6A3N4Q0"/>